<gene>
    <name evidence="2" type="ORF">H5410_002897</name>
</gene>
<evidence type="ECO:0000313" key="2">
    <source>
        <dbReference type="EMBL" id="KAG5631180.1"/>
    </source>
</evidence>
<feature type="compositionally biased region" description="Polar residues" evidence="1">
    <location>
        <begin position="64"/>
        <end position="74"/>
    </location>
</feature>
<reference evidence="2 3" key="1">
    <citation type="submission" date="2020-09" db="EMBL/GenBank/DDBJ databases">
        <title>De no assembly of potato wild relative species, Solanum commersonii.</title>
        <authorList>
            <person name="Cho K."/>
        </authorList>
    </citation>
    <scope>NUCLEOTIDE SEQUENCE [LARGE SCALE GENOMIC DNA]</scope>
    <source>
        <strain evidence="2">LZ3.2</strain>
        <tissue evidence="2">Leaf</tissue>
    </source>
</reference>
<dbReference type="EMBL" id="JACXVP010000001">
    <property type="protein sequence ID" value="KAG5631180.1"/>
    <property type="molecule type" value="Genomic_DNA"/>
</dbReference>
<accession>A0A9J6B3G1</accession>
<evidence type="ECO:0000313" key="3">
    <source>
        <dbReference type="Proteomes" id="UP000824120"/>
    </source>
</evidence>
<keyword evidence="3" id="KW-1185">Reference proteome</keyword>
<sequence>MRLQLMSRMSKLTMSRLGYRKRTYIEIYQILMGQLCRHCTSEMTLGTDAQIQIDALGTKAHTDGMTTVPSSEGENQTDDIKGKSASRRTVPRCSALSPKVTELEFAEGKCRKAMNQTKWWITEWIGDPD</sequence>
<name>A0A9J6B3G1_SOLCO</name>
<evidence type="ECO:0000256" key="1">
    <source>
        <dbReference type="SAM" id="MobiDB-lite"/>
    </source>
</evidence>
<protein>
    <submittedName>
        <fullName evidence="2">Uncharacterized protein</fullName>
    </submittedName>
</protein>
<organism evidence="2 3">
    <name type="scientific">Solanum commersonii</name>
    <name type="common">Commerson's wild potato</name>
    <name type="synonym">Commerson's nightshade</name>
    <dbReference type="NCBI Taxonomy" id="4109"/>
    <lineage>
        <taxon>Eukaryota</taxon>
        <taxon>Viridiplantae</taxon>
        <taxon>Streptophyta</taxon>
        <taxon>Embryophyta</taxon>
        <taxon>Tracheophyta</taxon>
        <taxon>Spermatophyta</taxon>
        <taxon>Magnoliopsida</taxon>
        <taxon>eudicotyledons</taxon>
        <taxon>Gunneridae</taxon>
        <taxon>Pentapetalae</taxon>
        <taxon>asterids</taxon>
        <taxon>lamiids</taxon>
        <taxon>Solanales</taxon>
        <taxon>Solanaceae</taxon>
        <taxon>Solanoideae</taxon>
        <taxon>Solaneae</taxon>
        <taxon>Solanum</taxon>
    </lineage>
</organism>
<feature type="region of interest" description="Disordered" evidence="1">
    <location>
        <begin position="62"/>
        <end position="91"/>
    </location>
</feature>
<comment type="caution">
    <text evidence="2">The sequence shown here is derived from an EMBL/GenBank/DDBJ whole genome shotgun (WGS) entry which is preliminary data.</text>
</comment>
<proteinExistence type="predicted"/>
<dbReference type="Proteomes" id="UP000824120">
    <property type="component" value="Chromosome 1"/>
</dbReference>
<dbReference type="AlphaFoldDB" id="A0A9J6B3G1"/>